<proteinExistence type="predicted"/>
<evidence type="ECO:0000313" key="2">
    <source>
        <dbReference type="EMBL" id="KAK3932648.1"/>
    </source>
</evidence>
<comment type="caution">
    <text evidence="2">The sequence shown here is derived from an EMBL/GenBank/DDBJ whole genome shotgun (WGS) entry which is preliminary data.</text>
</comment>
<feature type="region of interest" description="Disordered" evidence="1">
    <location>
        <begin position="58"/>
        <end position="106"/>
    </location>
</feature>
<name>A0AAE1I3M3_9NEOP</name>
<feature type="region of interest" description="Disordered" evidence="1">
    <location>
        <begin position="165"/>
        <end position="228"/>
    </location>
</feature>
<protein>
    <submittedName>
        <fullName evidence="2">RE1-silencing transcription factor</fullName>
    </submittedName>
</protein>
<sequence length="873" mass="94232">MEADQDEIWGVSDREFEELTALYYEMVGAEAAEFLNGPEVEQVLDQLDAADGLMAMSERAAATPPAAEDVPRPPVEWLAPPPPLLSSLPSPSAVGTAGAAPRRRDLVGNEEALRQAALRSVDDFLAAADASAKSASVLSGEAAEEVRAAATAAAAAAAAADAAAAAAHPLKPQPPVKRPLEPPPPPLKQPLVPPTLKPPVQPPLQLPLKPLLQPQPPRPLTSLPPLKPPVQPLTTPLLPPLVLKPLLKLPPPTPALLKPLLKLPPPPPPLLQQKPPKPPPMPPLPPLPPPPPLPPLAPVKISVKLPPMAPVELLPMAPVKISVMAPVELLPMAPVKMSVMAPVKISLMAPVELLPMAPVELLPMAPVKIRPLDTICEEALANYAEDLSLHLDDPNALYLNCPVCYAPVTIDHPSKGLVRDDQVRSLICGCFGGPDVIKTIVRKEPAKLIKARYISVPINALRNCLQRLEDPHVEELERMVRALINRGTLAVHFPGTTINDVTLAYPTLRNINMVRKICYTLELYTDKPSVQMLNTCKCTLTSSTETLKMSAPWRLNSGARQAGSGSGHFVPCYPSGETYVYVRETIEADQDEIWGVSDREFEELTALYYEMVGAEAAEFLNGPEVEQVLDQLDAADGLMAMSERAAATPPAAEDVPRPPVEWLAPPPPLLSPLPSPSAVGTAGAAPRRRDLVGNEEALRQAALRSVSNRRLRLLAGGGEVQRRHGGGRRAQRRPEQEAAVYAEAVVAPEERRVPEARPRTPALRLPPAPAAPAHAVAVAVMAPEARPRPPVPAPAATLVEQRRELRLTVWQRLGGIPTPGPSRPHPLTDEEKAERRWQAMLKPNPILNDKTFSKFLSRDQQLRNSVYDEYLNI</sequence>
<feature type="region of interest" description="Disordered" evidence="1">
    <location>
        <begin position="258"/>
        <end position="289"/>
    </location>
</feature>
<evidence type="ECO:0000256" key="1">
    <source>
        <dbReference type="SAM" id="MobiDB-lite"/>
    </source>
</evidence>
<keyword evidence="3" id="KW-1185">Reference proteome</keyword>
<evidence type="ECO:0000313" key="3">
    <source>
        <dbReference type="Proteomes" id="UP001219518"/>
    </source>
</evidence>
<reference evidence="2" key="2">
    <citation type="journal article" date="2023" name="BMC Genomics">
        <title>Pest status, molecular evolution, and epigenetic factors derived from the genome assembly of Frankliniella fusca, a thysanopteran phytovirus vector.</title>
        <authorList>
            <person name="Catto M.A."/>
            <person name="Labadie P.E."/>
            <person name="Jacobson A.L."/>
            <person name="Kennedy G.G."/>
            <person name="Srinivasan R."/>
            <person name="Hunt B.G."/>
        </authorList>
    </citation>
    <scope>NUCLEOTIDE SEQUENCE</scope>
    <source>
        <strain evidence="2">PL_HMW_Pooled</strain>
    </source>
</reference>
<feature type="compositionally biased region" description="Pro residues" evidence="1">
    <location>
        <begin position="171"/>
        <end position="205"/>
    </location>
</feature>
<gene>
    <name evidence="2" type="ORF">KUF71_013722</name>
</gene>
<reference evidence="2" key="1">
    <citation type="submission" date="2021-07" db="EMBL/GenBank/DDBJ databases">
        <authorList>
            <person name="Catto M.A."/>
            <person name="Jacobson A."/>
            <person name="Kennedy G."/>
            <person name="Labadie P."/>
            <person name="Hunt B.G."/>
            <person name="Srinivasan R."/>
        </authorList>
    </citation>
    <scope>NUCLEOTIDE SEQUENCE</scope>
    <source>
        <strain evidence="2">PL_HMW_Pooled</strain>
        <tissue evidence="2">Head</tissue>
    </source>
</reference>
<accession>A0AAE1I3M3</accession>
<feature type="compositionally biased region" description="Pro residues" evidence="1">
    <location>
        <begin position="262"/>
        <end position="289"/>
    </location>
</feature>
<dbReference type="EMBL" id="JAHWGI010001438">
    <property type="protein sequence ID" value="KAK3932648.1"/>
    <property type="molecule type" value="Genomic_DNA"/>
</dbReference>
<dbReference type="Proteomes" id="UP001219518">
    <property type="component" value="Unassembled WGS sequence"/>
</dbReference>
<organism evidence="2 3">
    <name type="scientific">Frankliniella fusca</name>
    <dbReference type="NCBI Taxonomy" id="407009"/>
    <lineage>
        <taxon>Eukaryota</taxon>
        <taxon>Metazoa</taxon>
        <taxon>Ecdysozoa</taxon>
        <taxon>Arthropoda</taxon>
        <taxon>Hexapoda</taxon>
        <taxon>Insecta</taxon>
        <taxon>Pterygota</taxon>
        <taxon>Neoptera</taxon>
        <taxon>Paraneoptera</taxon>
        <taxon>Thysanoptera</taxon>
        <taxon>Terebrantia</taxon>
        <taxon>Thripoidea</taxon>
        <taxon>Thripidae</taxon>
        <taxon>Frankliniella</taxon>
    </lineage>
</organism>
<dbReference type="AlphaFoldDB" id="A0AAE1I3M3"/>